<proteinExistence type="predicted"/>
<comment type="caution">
    <text evidence="2">The sequence shown here is derived from an EMBL/GenBank/DDBJ whole genome shotgun (WGS) entry which is preliminary data.</text>
</comment>
<protein>
    <submittedName>
        <fullName evidence="2">Uncharacterized protein</fullName>
    </submittedName>
</protein>
<reference evidence="2" key="1">
    <citation type="journal article" date="2015" name="Nature">
        <title>Complex archaea that bridge the gap between prokaryotes and eukaryotes.</title>
        <authorList>
            <person name="Spang A."/>
            <person name="Saw J.H."/>
            <person name="Jorgensen S.L."/>
            <person name="Zaremba-Niedzwiedzka K."/>
            <person name="Martijn J."/>
            <person name="Lind A.E."/>
            <person name="van Eijk R."/>
            <person name="Schleper C."/>
            <person name="Guy L."/>
            <person name="Ettema T.J."/>
        </authorList>
    </citation>
    <scope>NUCLEOTIDE SEQUENCE</scope>
</reference>
<feature type="compositionally biased region" description="Basic and acidic residues" evidence="1">
    <location>
        <begin position="8"/>
        <end position="33"/>
    </location>
</feature>
<name>A0A0F9HP58_9ZZZZ</name>
<evidence type="ECO:0000313" key="2">
    <source>
        <dbReference type="EMBL" id="KKM16947.1"/>
    </source>
</evidence>
<sequence length="108" mass="11696">MGKQGQGEQERDAGDGVNDQKKEYDDLFEEVRVDSAPNPTKVAGAPEHEWKEESLPSEAELKTVIAEAYDRGGEADTVILCADEACRGVLSGSVASLWCTRCGKEHKA</sequence>
<organism evidence="2">
    <name type="scientific">marine sediment metagenome</name>
    <dbReference type="NCBI Taxonomy" id="412755"/>
    <lineage>
        <taxon>unclassified sequences</taxon>
        <taxon>metagenomes</taxon>
        <taxon>ecological metagenomes</taxon>
    </lineage>
</organism>
<accession>A0A0F9HP58</accession>
<dbReference type="EMBL" id="LAZR01014561">
    <property type="protein sequence ID" value="KKM16947.1"/>
    <property type="molecule type" value="Genomic_DNA"/>
</dbReference>
<gene>
    <name evidence="2" type="ORF">LCGC14_1680670</name>
</gene>
<dbReference type="AlphaFoldDB" id="A0A0F9HP58"/>
<feature type="region of interest" description="Disordered" evidence="1">
    <location>
        <begin position="1"/>
        <end position="56"/>
    </location>
</feature>
<evidence type="ECO:0000256" key="1">
    <source>
        <dbReference type="SAM" id="MobiDB-lite"/>
    </source>
</evidence>